<reference evidence="3 4" key="1">
    <citation type="submission" date="2016-04" db="EMBL/GenBank/DDBJ databases">
        <title>Complete genome sequence of Dokdonella koreensis DS-123T.</title>
        <authorList>
            <person name="Kim J.F."/>
            <person name="Lee H."/>
            <person name="Kwak M.-J."/>
        </authorList>
    </citation>
    <scope>NUCLEOTIDE SEQUENCE [LARGE SCALE GENOMIC DNA]</scope>
    <source>
        <strain evidence="3 4">DS-123</strain>
    </source>
</reference>
<dbReference type="KEGG" id="dko:I596_1939"/>
<dbReference type="GO" id="GO:0000271">
    <property type="term" value="P:polysaccharide biosynthetic process"/>
    <property type="evidence" value="ECO:0007669"/>
    <property type="project" value="TreeGrafter"/>
</dbReference>
<feature type="transmembrane region" description="Helical" evidence="1">
    <location>
        <begin position="12"/>
        <end position="31"/>
    </location>
</feature>
<dbReference type="STRING" id="1300342.I596_1939"/>
<keyword evidence="1" id="KW-0472">Membrane</keyword>
<feature type="transmembrane region" description="Helical" evidence="1">
    <location>
        <begin position="233"/>
        <end position="255"/>
    </location>
</feature>
<dbReference type="Pfam" id="PF01757">
    <property type="entry name" value="Acyl_transf_3"/>
    <property type="match status" value="1"/>
</dbReference>
<feature type="transmembrane region" description="Helical" evidence="1">
    <location>
        <begin position="143"/>
        <end position="165"/>
    </location>
</feature>
<dbReference type="Proteomes" id="UP000076830">
    <property type="component" value="Chromosome"/>
</dbReference>
<proteinExistence type="predicted"/>
<protein>
    <submittedName>
        <fullName evidence="3">Acyltransferase 3</fullName>
    </submittedName>
</protein>
<feature type="transmembrane region" description="Helical" evidence="1">
    <location>
        <begin position="97"/>
        <end position="115"/>
    </location>
</feature>
<dbReference type="InterPro" id="IPR002656">
    <property type="entry name" value="Acyl_transf_3_dom"/>
</dbReference>
<keyword evidence="3" id="KW-0808">Transferase</keyword>
<dbReference type="PATRIC" id="fig|1300342.3.peg.1894"/>
<organism evidence="3 4">
    <name type="scientific">Dokdonella koreensis DS-123</name>
    <dbReference type="NCBI Taxonomy" id="1300342"/>
    <lineage>
        <taxon>Bacteria</taxon>
        <taxon>Pseudomonadati</taxon>
        <taxon>Pseudomonadota</taxon>
        <taxon>Gammaproteobacteria</taxon>
        <taxon>Lysobacterales</taxon>
        <taxon>Rhodanobacteraceae</taxon>
        <taxon>Dokdonella</taxon>
    </lineage>
</organism>
<dbReference type="RefSeq" id="WP_067646681.1">
    <property type="nucleotide sequence ID" value="NZ_CP015249.1"/>
</dbReference>
<keyword evidence="4" id="KW-1185">Reference proteome</keyword>
<gene>
    <name evidence="3" type="ORF">I596_1939</name>
</gene>
<dbReference type="PANTHER" id="PTHR23028:SF53">
    <property type="entry name" value="ACYL_TRANSF_3 DOMAIN-CONTAINING PROTEIN"/>
    <property type="match status" value="1"/>
</dbReference>
<dbReference type="OrthoDB" id="9767863at2"/>
<feature type="transmembrane region" description="Helical" evidence="1">
    <location>
        <begin position="324"/>
        <end position="345"/>
    </location>
</feature>
<feature type="transmembrane region" description="Helical" evidence="1">
    <location>
        <begin position="172"/>
        <end position="192"/>
    </location>
</feature>
<evidence type="ECO:0000256" key="1">
    <source>
        <dbReference type="SAM" id="Phobius"/>
    </source>
</evidence>
<dbReference type="GO" id="GO:0016747">
    <property type="term" value="F:acyltransferase activity, transferring groups other than amino-acyl groups"/>
    <property type="evidence" value="ECO:0007669"/>
    <property type="project" value="InterPro"/>
</dbReference>
<dbReference type="PANTHER" id="PTHR23028">
    <property type="entry name" value="ACETYLTRANSFERASE"/>
    <property type="match status" value="1"/>
</dbReference>
<feature type="domain" description="Acyltransferase 3" evidence="2">
    <location>
        <begin position="13"/>
        <end position="337"/>
    </location>
</feature>
<evidence type="ECO:0000259" key="2">
    <source>
        <dbReference type="Pfam" id="PF01757"/>
    </source>
</evidence>
<keyword evidence="1" id="KW-0812">Transmembrane</keyword>
<feature type="transmembrane region" description="Helical" evidence="1">
    <location>
        <begin position="292"/>
        <end position="312"/>
    </location>
</feature>
<keyword evidence="3" id="KW-0012">Acyltransferase</keyword>
<dbReference type="AlphaFoldDB" id="A0A160DV54"/>
<evidence type="ECO:0000313" key="4">
    <source>
        <dbReference type="Proteomes" id="UP000076830"/>
    </source>
</evidence>
<keyword evidence="1" id="KW-1133">Transmembrane helix</keyword>
<sequence>MPARQAAATDRLVALDALRAIAALLVVWMHVSESFYGLSPQTEASRWLYDAARLLDAGRVGVVAFFVISGFVIPFSVHPERPRAGWDFAIRRVFRIYPAYWLSVAAGAYACHWLWGREFTAGEFLVNLTLLQDLIGVRSAQGLYWTLGVELAFYAVCLVLVLTGSIRNYRRIALFSATLTLVVAASLVFRAMGRPAPGFDVLPWFVYLAIMSMGTLLRAWYDGELRAPAVRACLWGLLAFYLAGLPLLSTLAAKLPWQLTVPYSIGVAVFVLGMTVVRITHPVMAWLGRISYSIYLFHAVVFYPMLWLLLRIPVEAWWRTRHLAFYLALNVILTVAVAAFVHAFVEKPGIRLGRRAAGVFARQRTVARDA</sequence>
<dbReference type="InterPro" id="IPR050879">
    <property type="entry name" value="Acyltransferase_3"/>
</dbReference>
<dbReference type="GO" id="GO:0016020">
    <property type="term" value="C:membrane"/>
    <property type="evidence" value="ECO:0007669"/>
    <property type="project" value="TreeGrafter"/>
</dbReference>
<accession>A0A160DV54</accession>
<evidence type="ECO:0000313" key="3">
    <source>
        <dbReference type="EMBL" id="ANB17961.1"/>
    </source>
</evidence>
<feature type="transmembrane region" description="Helical" evidence="1">
    <location>
        <begin position="261"/>
        <end position="280"/>
    </location>
</feature>
<name>A0A160DV54_9GAMM</name>
<feature type="transmembrane region" description="Helical" evidence="1">
    <location>
        <begin position="57"/>
        <end position="77"/>
    </location>
</feature>
<dbReference type="EMBL" id="CP015249">
    <property type="protein sequence ID" value="ANB17961.1"/>
    <property type="molecule type" value="Genomic_DNA"/>
</dbReference>
<feature type="transmembrane region" description="Helical" evidence="1">
    <location>
        <begin position="204"/>
        <end position="221"/>
    </location>
</feature>